<feature type="region of interest" description="Disordered" evidence="4">
    <location>
        <begin position="125"/>
        <end position="155"/>
    </location>
</feature>
<feature type="transmembrane region" description="Helical" evidence="5">
    <location>
        <begin position="72"/>
        <end position="93"/>
    </location>
</feature>
<keyword evidence="3" id="KW-0807">Transducer</keyword>
<evidence type="ECO:0000313" key="7">
    <source>
        <dbReference type="EMBL" id="QTA86382.1"/>
    </source>
</evidence>
<keyword evidence="5" id="KW-0472">Membrane</keyword>
<sequence>MKLRTKMILGCCLPVLLLTILGVVTTVRVKSAIETYNWSEYAETMVENRKDDSDRAGELHKTEIGKRIMGELHMMTGASGILFIIALIISVFFSGRFIRSLRHVIEGITESSELIASASGELSSGSQQLAERTSDQASSIEETSSSLEEMSSMTKQNADNANQADHLMNDSKQIVKTANESMVELTASMEDISKASEETSKIIKTIDEIAFQTNLLALNAAVEAARAGEAGAGFAVVAEEVRNLAMRAAEAARNTSELIEGTVKRIKEGSELVVKTNEHFTSVATSTIQVGELVSEIAGTSNEQAQGIEQVNRSVSQMDQTIQQNAANAEESASASEEMNTRVEDMREYVDELIFYLLGEDIERRILHNDSRELERPVINHFPTERPEPPVPEQMMLYNKKEVRPDQIIPMDDDDFEDF</sequence>
<dbReference type="InterPro" id="IPR051310">
    <property type="entry name" value="MCP_chemotaxis"/>
</dbReference>
<keyword evidence="5" id="KW-0812">Transmembrane</keyword>
<comment type="similarity">
    <text evidence="2">Belongs to the methyl-accepting chemotaxis (MCP) protein family.</text>
</comment>
<dbReference type="SUPFAM" id="SSF58104">
    <property type="entry name" value="Methyl-accepting chemotaxis protein (MCP) signaling domain"/>
    <property type="match status" value="1"/>
</dbReference>
<gene>
    <name evidence="7" type="ORF">dnm_024060</name>
</gene>
<feature type="compositionally biased region" description="Low complexity" evidence="4">
    <location>
        <begin position="135"/>
        <end position="152"/>
    </location>
</feature>
<accession>A0A975GM27</accession>
<dbReference type="PANTHER" id="PTHR43531">
    <property type="entry name" value="PROTEIN ICFG"/>
    <property type="match status" value="1"/>
</dbReference>
<dbReference type="GO" id="GO:0005886">
    <property type="term" value="C:plasma membrane"/>
    <property type="evidence" value="ECO:0007669"/>
    <property type="project" value="TreeGrafter"/>
</dbReference>
<dbReference type="GO" id="GO:0007165">
    <property type="term" value="P:signal transduction"/>
    <property type="evidence" value="ECO:0007669"/>
    <property type="project" value="UniProtKB-KW"/>
</dbReference>
<dbReference type="Proteomes" id="UP000663722">
    <property type="component" value="Chromosome"/>
</dbReference>
<evidence type="ECO:0000256" key="1">
    <source>
        <dbReference type="ARBA" id="ARBA00022481"/>
    </source>
</evidence>
<evidence type="ECO:0000256" key="2">
    <source>
        <dbReference type="ARBA" id="ARBA00029447"/>
    </source>
</evidence>
<evidence type="ECO:0000256" key="3">
    <source>
        <dbReference type="PROSITE-ProRule" id="PRU00284"/>
    </source>
</evidence>
<dbReference type="Pfam" id="PF00015">
    <property type="entry name" value="MCPsignal"/>
    <property type="match status" value="1"/>
</dbReference>
<dbReference type="PANTHER" id="PTHR43531:SF14">
    <property type="entry name" value="METHYL-ACCEPTING CHEMOTAXIS PROTEIN I-RELATED"/>
    <property type="match status" value="1"/>
</dbReference>
<dbReference type="InterPro" id="IPR004089">
    <property type="entry name" value="MCPsignal_dom"/>
</dbReference>
<evidence type="ECO:0000313" key="8">
    <source>
        <dbReference type="Proteomes" id="UP000663722"/>
    </source>
</evidence>
<organism evidence="7 8">
    <name type="scientific">Desulfonema magnum</name>
    <dbReference type="NCBI Taxonomy" id="45655"/>
    <lineage>
        <taxon>Bacteria</taxon>
        <taxon>Pseudomonadati</taxon>
        <taxon>Thermodesulfobacteriota</taxon>
        <taxon>Desulfobacteria</taxon>
        <taxon>Desulfobacterales</taxon>
        <taxon>Desulfococcaceae</taxon>
        <taxon>Desulfonema</taxon>
    </lineage>
</organism>
<feature type="region of interest" description="Disordered" evidence="4">
    <location>
        <begin position="321"/>
        <end position="341"/>
    </location>
</feature>
<name>A0A975GM27_9BACT</name>
<evidence type="ECO:0000256" key="5">
    <source>
        <dbReference type="SAM" id="Phobius"/>
    </source>
</evidence>
<dbReference type="Gene3D" id="1.10.287.950">
    <property type="entry name" value="Methyl-accepting chemotaxis protein"/>
    <property type="match status" value="1"/>
</dbReference>
<proteinExistence type="inferred from homology"/>
<dbReference type="PROSITE" id="PS50111">
    <property type="entry name" value="CHEMOTAXIS_TRANSDUC_2"/>
    <property type="match status" value="1"/>
</dbReference>
<keyword evidence="8" id="KW-1185">Reference proteome</keyword>
<dbReference type="GO" id="GO:0004888">
    <property type="term" value="F:transmembrane signaling receptor activity"/>
    <property type="evidence" value="ECO:0007669"/>
    <property type="project" value="TreeGrafter"/>
</dbReference>
<keyword evidence="5" id="KW-1133">Transmembrane helix</keyword>
<dbReference type="KEGG" id="dmm:dnm_024060"/>
<keyword evidence="1" id="KW-0488">Methylation</keyword>
<dbReference type="RefSeq" id="WP_207682041.1">
    <property type="nucleotide sequence ID" value="NZ_CP061800.1"/>
</dbReference>
<evidence type="ECO:0000256" key="4">
    <source>
        <dbReference type="SAM" id="MobiDB-lite"/>
    </source>
</evidence>
<dbReference type="AlphaFoldDB" id="A0A975GM27"/>
<feature type="domain" description="Methyl-accepting transducer" evidence="6">
    <location>
        <begin position="111"/>
        <end position="340"/>
    </location>
</feature>
<feature type="compositionally biased region" description="Low complexity" evidence="4">
    <location>
        <begin position="325"/>
        <end position="338"/>
    </location>
</feature>
<dbReference type="GO" id="GO:0006935">
    <property type="term" value="P:chemotaxis"/>
    <property type="evidence" value="ECO:0007669"/>
    <property type="project" value="TreeGrafter"/>
</dbReference>
<dbReference type="EMBL" id="CP061800">
    <property type="protein sequence ID" value="QTA86382.1"/>
    <property type="molecule type" value="Genomic_DNA"/>
</dbReference>
<protein>
    <submittedName>
        <fullName evidence="7">Methyl-accepting chemotaxis protein domain-containing protein</fullName>
    </submittedName>
</protein>
<evidence type="ECO:0000259" key="6">
    <source>
        <dbReference type="PROSITE" id="PS50111"/>
    </source>
</evidence>
<dbReference type="SMART" id="SM00283">
    <property type="entry name" value="MA"/>
    <property type="match status" value="1"/>
</dbReference>
<reference evidence="7" key="1">
    <citation type="journal article" date="2021" name="Microb. Physiol.">
        <title>Proteogenomic Insights into the Physiology of Marine, Sulfate-Reducing, Filamentous Desulfonema limicola and Desulfonema magnum.</title>
        <authorList>
            <person name="Schnaars V."/>
            <person name="Wohlbrand L."/>
            <person name="Scheve S."/>
            <person name="Hinrichs C."/>
            <person name="Reinhardt R."/>
            <person name="Rabus R."/>
        </authorList>
    </citation>
    <scope>NUCLEOTIDE SEQUENCE</scope>
    <source>
        <strain evidence="7">4be13</strain>
    </source>
</reference>